<dbReference type="RefSeq" id="WP_271999735.1">
    <property type="nucleotide sequence ID" value="NZ_JAQNDN010000010.1"/>
</dbReference>
<evidence type="ECO:0000313" key="1">
    <source>
        <dbReference type="EMBL" id="MDC0669929.1"/>
    </source>
</evidence>
<gene>
    <name evidence="1" type="ORF">POL58_19395</name>
</gene>
<evidence type="ECO:0000313" key="2">
    <source>
        <dbReference type="Proteomes" id="UP001217838"/>
    </source>
</evidence>
<name>A0ABT5B8S3_9BACT</name>
<dbReference type="Proteomes" id="UP001217838">
    <property type="component" value="Unassembled WGS sequence"/>
</dbReference>
<sequence>MSGEDARVAATCPRCAAAIQVYHHVYRHEGSVWWSESIRCDRCGMMQEADSDEGDPEARAAILAANGRWILAITNLGRVPIRVLRVIRNELGFKPAEARARLERLASGIRTELEVLLAKLVEEGATGECRRFDGDAVAPGE</sequence>
<comment type="caution">
    <text evidence="1">The sequence shown here is derived from an EMBL/GenBank/DDBJ whole genome shotgun (WGS) entry which is preliminary data.</text>
</comment>
<accession>A0ABT5B8S3</accession>
<keyword evidence="2" id="KW-1185">Reference proteome</keyword>
<dbReference type="EMBL" id="JAQNDN010000010">
    <property type="protein sequence ID" value="MDC0669929.1"/>
    <property type="molecule type" value="Genomic_DNA"/>
</dbReference>
<protein>
    <submittedName>
        <fullName evidence="1">Uncharacterized protein</fullName>
    </submittedName>
</protein>
<reference evidence="1 2" key="1">
    <citation type="submission" date="2022-11" db="EMBL/GenBank/DDBJ databases">
        <title>Minimal conservation of predation-associated metabolite biosynthetic gene clusters underscores biosynthetic potential of Myxococcota including descriptions for ten novel species: Archangium lansinium sp. nov., Myxococcus landrumus sp. nov., Nannocystis bai.</title>
        <authorList>
            <person name="Ahearne A."/>
            <person name="Stevens C."/>
            <person name="Dowd S."/>
        </authorList>
    </citation>
    <scope>NUCLEOTIDE SEQUENCE [LARGE SCALE GENOMIC DNA]</scope>
    <source>
        <strain evidence="1 2">NCELM</strain>
    </source>
</reference>
<proteinExistence type="predicted"/>
<organism evidence="1 2">
    <name type="scientific">Nannocystis radixulma</name>
    <dbReference type="NCBI Taxonomy" id="2995305"/>
    <lineage>
        <taxon>Bacteria</taxon>
        <taxon>Pseudomonadati</taxon>
        <taxon>Myxococcota</taxon>
        <taxon>Polyangia</taxon>
        <taxon>Nannocystales</taxon>
        <taxon>Nannocystaceae</taxon>
        <taxon>Nannocystis</taxon>
    </lineage>
</organism>